<evidence type="ECO:0008006" key="3">
    <source>
        <dbReference type="Google" id="ProtNLM"/>
    </source>
</evidence>
<comment type="caution">
    <text evidence="1">The sequence shown here is derived from an EMBL/GenBank/DDBJ whole genome shotgun (WGS) entry which is preliminary data.</text>
</comment>
<dbReference type="AlphaFoldDB" id="A0A1F5H369"/>
<dbReference type="GO" id="GO:0008113">
    <property type="term" value="F:peptide-methionine (S)-S-oxide reductase activity"/>
    <property type="evidence" value="ECO:0007669"/>
    <property type="project" value="InterPro"/>
</dbReference>
<dbReference type="InterPro" id="IPR036509">
    <property type="entry name" value="Met_Sox_Rdtase_MsrA_sf"/>
</dbReference>
<accession>A0A1F5H369</accession>
<name>A0A1F5H369_9BACT</name>
<dbReference type="STRING" id="1797725.A3A49_00130"/>
<protein>
    <recommendedName>
        <fullName evidence="3">Peptide-methionine (S)-S-oxide reductase</fullName>
    </recommendedName>
</protein>
<dbReference type="SUPFAM" id="SSF55068">
    <property type="entry name" value="Peptide methionine sulfoxide reductase"/>
    <property type="match status" value="1"/>
</dbReference>
<proteinExistence type="predicted"/>
<evidence type="ECO:0000313" key="2">
    <source>
        <dbReference type="Proteomes" id="UP000176740"/>
    </source>
</evidence>
<dbReference type="Proteomes" id="UP000176740">
    <property type="component" value="Unassembled WGS sequence"/>
</dbReference>
<gene>
    <name evidence="1" type="ORF">A3A49_00130</name>
</gene>
<reference evidence="1 2" key="1">
    <citation type="journal article" date="2016" name="Nat. Commun.">
        <title>Thousands of microbial genomes shed light on interconnected biogeochemical processes in an aquifer system.</title>
        <authorList>
            <person name="Anantharaman K."/>
            <person name="Brown C.T."/>
            <person name="Hug L.A."/>
            <person name="Sharon I."/>
            <person name="Castelle C.J."/>
            <person name="Probst A.J."/>
            <person name="Thomas B.C."/>
            <person name="Singh A."/>
            <person name="Wilkins M.J."/>
            <person name="Karaoz U."/>
            <person name="Brodie E.L."/>
            <person name="Williams K.H."/>
            <person name="Hubbard S.S."/>
            <person name="Banfield J.F."/>
        </authorList>
    </citation>
    <scope>NUCLEOTIDE SEQUENCE [LARGE SCALE GENOMIC DNA]</scope>
</reference>
<dbReference type="EMBL" id="MFBO01000009">
    <property type="protein sequence ID" value="OGD98497.1"/>
    <property type="molecule type" value="Genomic_DNA"/>
</dbReference>
<evidence type="ECO:0000313" key="1">
    <source>
        <dbReference type="EMBL" id="OGD98497.1"/>
    </source>
</evidence>
<sequence>MLEKYVAVWHSSPLGGVFCQSVIKSQNMQNFEIATLAAGCFWCTEGWGNRFDVRLISCLF</sequence>
<organism evidence="1 2">
    <name type="scientific">Candidatus Curtissbacteria bacterium RIFCSPLOWO2_01_FULL_38_11b</name>
    <dbReference type="NCBI Taxonomy" id="1797725"/>
    <lineage>
        <taxon>Bacteria</taxon>
        <taxon>Candidatus Curtissiibacteriota</taxon>
    </lineage>
</organism>